<proteinExistence type="predicted"/>
<organism evidence="2 3">
    <name type="scientific">Sediminibacterium goheungense</name>
    <dbReference type="NCBI Taxonomy" id="1086393"/>
    <lineage>
        <taxon>Bacteria</taxon>
        <taxon>Pseudomonadati</taxon>
        <taxon>Bacteroidota</taxon>
        <taxon>Chitinophagia</taxon>
        <taxon>Chitinophagales</taxon>
        <taxon>Chitinophagaceae</taxon>
        <taxon>Sediminibacterium</taxon>
    </lineage>
</organism>
<comment type="caution">
    <text evidence="2">The sequence shown here is derived from an EMBL/GenBank/DDBJ whole genome shotgun (WGS) entry which is preliminary data.</text>
</comment>
<keyword evidence="3" id="KW-1185">Reference proteome</keyword>
<reference evidence="2 3" key="1">
    <citation type="submission" date="2019-03" db="EMBL/GenBank/DDBJ databases">
        <title>Genomic Encyclopedia of Archaeal and Bacterial Type Strains, Phase II (KMG-II): from individual species to whole genera.</title>
        <authorList>
            <person name="Goeker M."/>
        </authorList>
    </citation>
    <scope>NUCLEOTIDE SEQUENCE [LARGE SCALE GENOMIC DNA]</scope>
    <source>
        <strain evidence="2 3">DSM 28323</strain>
    </source>
</reference>
<dbReference type="InterPro" id="IPR041519">
    <property type="entry name" value="HEPN_RiboL-PSP"/>
</dbReference>
<dbReference type="RefSeq" id="WP_133472964.1">
    <property type="nucleotide sequence ID" value="NZ_SNWP01000010.1"/>
</dbReference>
<dbReference type="Pfam" id="PF18735">
    <property type="entry name" value="HEPN_RiboL-PSP"/>
    <property type="match status" value="1"/>
</dbReference>
<dbReference type="EMBL" id="SNWP01000010">
    <property type="protein sequence ID" value="TDO28418.1"/>
    <property type="molecule type" value="Genomic_DNA"/>
</dbReference>
<accession>A0A4V3C553</accession>
<evidence type="ECO:0000259" key="1">
    <source>
        <dbReference type="Pfam" id="PF18735"/>
    </source>
</evidence>
<dbReference type="Proteomes" id="UP000295741">
    <property type="component" value="Unassembled WGS sequence"/>
</dbReference>
<name>A0A4V3C553_9BACT</name>
<evidence type="ECO:0000313" key="3">
    <source>
        <dbReference type="Proteomes" id="UP000295741"/>
    </source>
</evidence>
<feature type="domain" description="RiboL-PSP-HEPN" evidence="1">
    <location>
        <begin position="44"/>
        <end position="250"/>
    </location>
</feature>
<gene>
    <name evidence="2" type="ORF">BC659_0483</name>
</gene>
<dbReference type="AlphaFoldDB" id="A0A4V3C553"/>
<evidence type="ECO:0000313" key="2">
    <source>
        <dbReference type="EMBL" id="TDO28418.1"/>
    </source>
</evidence>
<dbReference type="OrthoDB" id="1466201at2"/>
<protein>
    <recommendedName>
        <fullName evidence="1">RiboL-PSP-HEPN domain-containing protein</fullName>
    </recommendedName>
</protein>
<sequence>MDAIKNKFHQDLANLRKLIEFYDIENRLLSDWNLTQKIPEVEYLAELVNKFTDFNLEKRVFNYNSVIISLYGFFEKFIEDCLIAYVLALNELVENYNSLPELVRTSHYRLSLAILNKMDQDRYRGGYTKESVIKNLYECITLHESYQLNSEAFSQHSANFRQQVIDQSFTYIGLEKISAVLLKDSIFYNYLLHKLQKTDVSEISFDEAYFELNDLAERRNEVAHGVPSSILSSPILLDYIVYFEYYAVAMVVTLQKNLDIIHLEEYGKRLGEITDVFKNGTVVCFTTNNVEIKVGDILVGKNEHGIVKGFIKSIQIDDEFVTSIAGGDSEIGVELDAKFKKTHQLFLISSN</sequence>